<dbReference type="InterPro" id="IPR004137">
    <property type="entry name" value="HCP/CODH"/>
</dbReference>
<dbReference type="InterPro" id="IPR011254">
    <property type="entry name" value="Prismane-like_sf"/>
</dbReference>
<keyword evidence="1" id="KW-0004">4Fe-4S</keyword>
<comment type="caution">
    <text evidence="7">The sequence shown here is derived from an EMBL/GenBank/DDBJ whole genome shotgun (WGS) entry which is preliminary data.</text>
</comment>
<reference evidence="7" key="1">
    <citation type="journal article" date="2014" name="Front. Microbiol.">
        <title>High frequency of phylogenetically diverse reductive dehalogenase-homologous genes in deep subseafloor sedimentary metagenomes.</title>
        <authorList>
            <person name="Kawai M."/>
            <person name="Futagami T."/>
            <person name="Toyoda A."/>
            <person name="Takaki Y."/>
            <person name="Nishi S."/>
            <person name="Hori S."/>
            <person name="Arai W."/>
            <person name="Tsubouchi T."/>
            <person name="Morono Y."/>
            <person name="Uchiyama I."/>
            <person name="Ito T."/>
            <person name="Fujiyama A."/>
            <person name="Inagaki F."/>
            <person name="Takami H."/>
        </authorList>
    </citation>
    <scope>NUCLEOTIDE SEQUENCE</scope>
    <source>
        <strain evidence="7">Expedition CK06-06</strain>
    </source>
</reference>
<evidence type="ECO:0000313" key="7">
    <source>
        <dbReference type="EMBL" id="GAG72467.1"/>
    </source>
</evidence>
<dbReference type="InterPro" id="IPR016099">
    <property type="entry name" value="Prismane-like_a/b-sand"/>
</dbReference>
<dbReference type="AlphaFoldDB" id="X1AT74"/>
<dbReference type="Pfam" id="PF03063">
    <property type="entry name" value="Prismane"/>
    <property type="match status" value="1"/>
</dbReference>
<evidence type="ECO:0000256" key="5">
    <source>
        <dbReference type="ARBA" id="ARBA00023004"/>
    </source>
</evidence>
<keyword evidence="3" id="KW-0479">Metal-binding</keyword>
<dbReference type="InterPro" id="IPR016101">
    <property type="entry name" value="CO_DH_a-bundle"/>
</dbReference>
<dbReference type="GO" id="GO:0050418">
    <property type="term" value="F:hydroxylamine reductase activity"/>
    <property type="evidence" value="ECO:0007669"/>
    <property type="project" value="TreeGrafter"/>
</dbReference>
<keyword evidence="2" id="KW-0533">Nickel</keyword>
<accession>X1AT74</accession>
<dbReference type="Gene3D" id="1.20.1270.30">
    <property type="match status" value="1"/>
</dbReference>
<dbReference type="Gene3D" id="3.40.50.2030">
    <property type="match status" value="1"/>
</dbReference>
<dbReference type="SUPFAM" id="SSF56821">
    <property type="entry name" value="Prismane protein-like"/>
    <property type="match status" value="1"/>
</dbReference>
<gene>
    <name evidence="7" type="ORF">S01H4_05732</name>
</gene>
<organism evidence="7">
    <name type="scientific">marine sediment metagenome</name>
    <dbReference type="NCBI Taxonomy" id="412755"/>
    <lineage>
        <taxon>unclassified sequences</taxon>
        <taxon>metagenomes</taxon>
        <taxon>ecological metagenomes</taxon>
    </lineage>
</organism>
<evidence type="ECO:0000256" key="6">
    <source>
        <dbReference type="ARBA" id="ARBA00023014"/>
    </source>
</evidence>
<protein>
    <recommendedName>
        <fullName evidence="8">Carbon monoxide dehydrogenase</fullName>
    </recommendedName>
</protein>
<proteinExistence type="predicted"/>
<keyword evidence="4" id="KW-0560">Oxidoreductase</keyword>
<evidence type="ECO:0000256" key="1">
    <source>
        <dbReference type="ARBA" id="ARBA00022485"/>
    </source>
</evidence>
<dbReference type="GO" id="GO:0016151">
    <property type="term" value="F:nickel cation binding"/>
    <property type="evidence" value="ECO:0007669"/>
    <property type="project" value="InterPro"/>
</dbReference>
<dbReference type="GO" id="GO:0042542">
    <property type="term" value="P:response to hydrogen peroxide"/>
    <property type="evidence" value="ECO:0007669"/>
    <property type="project" value="TreeGrafter"/>
</dbReference>
<name>X1AT74_9ZZZZ</name>
<evidence type="ECO:0008006" key="8">
    <source>
        <dbReference type="Google" id="ProtNLM"/>
    </source>
</evidence>
<evidence type="ECO:0000256" key="2">
    <source>
        <dbReference type="ARBA" id="ARBA00022596"/>
    </source>
</evidence>
<dbReference type="EMBL" id="BART01001691">
    <property type="protein sequence ID" value="GAG72467.1"/>
    <property type="molecule type" value="Genomic_DNA"/>
</dbReference>
<dbReference type="GO" id="GO:0051539">
    <property type="term" value="F:4 iron, 4 sulfur cluster binding"/>
    <property type="evidence" value="ECO:0007669"/>
    <property type="project" value="UniProtKB-KW"/>
</dbReference>
<evidence type="ECO:0000256" key="3">
    <source>
        <dbReference type="ARBA" id="ARBA00022723"/>
    </source>
</evidence>
<dbReference type="GO" id="GO:0043885">
    <property type="term" value="F:anaerobic carbon-monoxide dehydrogenase activity"/>
    <property type="evidence" value="ECO:0007669"/>
    <property type="project" value="InterPro"/>
</dbReference>
<dbReference type="PANTHER" id="PTHR30109:SF4">
    <property type="entry name" value="CARBON MONOXIDE DEHYDROGENASE"/>
    <property type="match status" value="1"/>
</dbReference>
<dbReference type="GO" id="GO:0006091">
    <property type="term" value="P:generation of precursor metabolites and energy"/>
    <property type="evidence" value="ECO:0007669"/>
    <property type="project" value="InterPro"/>
</dbReference>
<sequence length="398" mass="43740">MTEEFLNKTIDPATKEMLKYAYDNNISTMFSRVEEMKKCPIGAEGRCCKNCAMGPCRFTGKDYEEKVGICGATLSTVAARNLGRSIAGGASAHSDHGRDLALTLKAVAKGEAPGYEIKDEQKLYNVAKFMEVETDGRDVKEIALDVADRALEDFGRQEGIIYYVSRAPKRRQEIWEKARIYPRGVDREVVEMMHRTHIGVDQDAENILRHGLRTSLSDGWGGSMLATDISDILFGTPKAVSSTTNLGVLKEDEVNLVIHGHEPTLSEMIVTVADDPELINYAKSKGAKGINITGICCTAIEILMRQGVPVVGNFLQQELAILTGAIDAMVVDIQCIIQALGKLVETNHTELITTSPKAKIPGATHIPFDEHNAQEIAKQIIMKAIDNFANRNGQKEEF</sequence>
<keyword evidence="5" id="KW-0408">Iron</keyword>
<keyword evidence="6" id="KW-0411">Iron-sulfur</keyword>
<dbReference type="GO" id="GO:0004601">
    <property type="term" value="F:peroxidase activity"/>
    <property type="evidence" value="ECO:0007669"/>
    <property type="project" value="TreeGrafter"/>
</dbReference>
<dbReference type="PANTHER" id="PTHR30109">
    <property type="entry name" value="HYDROXYLAMINE REDUCTASE"/>
    <property type="match status" value="1"/>
</dbReference>
<evidence type="ECO:0000256" key="4">
    <source>
        <dbReference type="ARBA" id="ARBA00023002"/>
    </source>
</evidence>